<organism evidence="2 3">
    <name type="scientific">Orchesella dallaii</name>
    <dbReference type="NCBI Taxonomy" id="48710"/>
    <lineage>
        <taxon>Eukaryota</taxon>
        <taxon>Metazoa</taxon>
        <taxon>Ecdysozoa</taxon>
        <taxon>Arthropoda</taxon>
        <taxon>Hexapoda</taxon>
        <taxon>Collembola</taxon>
        <taxon>Entomobryomorpha</taxon>
        <taxon>Entomobryoidea</taxon>
        <taxon>Orchesellidae</taxon>
        <taxon>Orchesellinae</taxon>
        <taxon>Orchesella</taxon>
    </lineage>
</organism>
<proteinExistence type="predicted"/>
<keyword evidence="1" id="KW-1133">Transmembrane helix</keyword>
<evidence type="ECO:0000313" key="2">
    <source>
        <dbReference type="EMBL" id="CAL8121750.1"/>
    </source>
</evidence>
<keyword evidence="3" id="KW-1185">Reference proteome</keyword>
<feature type="transmembrane region" description="Helical" evidence="1">
    <location>
        <begin position="129"/>
        <end position="149"/>
    </location>
</feature>
<evidence type="ECO:0000256" key="1">
    <source>
        <dbReference type="SAM" id="Phobius"/>
    </source>
</evidence>
<reference evidence="2 3" key="1">
    <citation type="submission" date="2024-08" db="EMBL/GenBank/DDBJ databases">
        <authorList>
            <person name="Cucini C."/>
            <person name="Frati F."/>
        </authorList>
    </citation>
    <scope>NUCLEOTIDE SEQUENCE [LARGE SCALE GENOMIC DNA]</scope>
</reference>
<evidence type="ECO:0008006" key="4">
    <source>
        <dbReference type="Google" id="ProtNLM"/>
    </source>
</evidence>
<feature type="transmembrane region" description="Helical" evidence="1">
    <location>
        <begin position="12"/>
        <end position="33"/>
    </location>
</feature>
<accession>A0ABP1R6W8</accession>
<feature type="transmembrane region" description="Helical" evidence="1">
    <location>
        <begin position="58"/>
        <end position="78"/>
    </location>
</feature>
<keyword evidence="1" id="KW-0472">Membrane</keyword>
<comment type="caution">
    <text evidence="2">The sequence shown here is derived from an EMBL/GenBank/DDBJ whole genome shotgun (WGS) entry which is preliminary data.</text>
</comment>
<name>A0ABP1R6W8_9HEXA</name>
<gene>
    <name evidence="2" type="ORF">ODALV1_LOCUS19521</name>
</gene>
<dbReference type="Proteomes" id="UP001642540">
    <property type="component" value="Unassembled WGS sequence"/>
</dbReference>
<feature type="transmembrane region" description="Helical" evidence="1">
    <location>
        <begin position="98"/>
        <end position="117"/>
    </location>
</feature>
<protein>
    <recommendedName>
        <fullName evidence="4">Transmembrane protein</fullName>
    </recommendedName>
</protein>
<keyword evidence="1" id="KW-0812">Transmembrane</keyword>
<dbReference type="EMBL" id="CAXLJM020000066">
    <property type="protein sequence ID" value="CAL8121750.1"/>
    <property type="molecule type" value="Genomic_DNA"/>
</dbReference>
<evidence type="ECO:0000313" key="3">
    <source>
        <dbReference type="Proteomes" id="UP001642540"/>
    </source>
</evidence>
<sequence>MMAYRNPWKNSFTIRLVAAIDMVFACLLVSIYFQKFLLPVYHGSTSGEVQSAPPSLKLFLLCPIIFNAFQIIMAFNLLSAAGKRCEPIIAFAKANTWFQFATIMLALLIVKLFLVLWFSSQIPVRRKDIFGVSLIVLETVFKIFGLFIVKEFIDDLKGVLNVLPTQQYYCIYTSSPPPLVHTPTNVTSTNVTVPSVPYYPEYSTSPTNTNINRDSVARQNRNSVAITV</sequence>